<protein>
    <submittedName>
        <fullName evidence="2">ECF transporter S component</fullName>
    </submittedName>
</protein>
<sequence>MIAFFQNVRRKIKVKAHRLTVFEIAMFGILLALYFIAATLEKFVFVGAFNIGITYAIFIVFGLAIGPWKGAILGILCDTLNQVIYGISTWMIEYAIIPAIIAFMSGWFVRFMFLKQKTTWIFGYILLSLLTITFVLILVFNAHQLPVNEVSVKRTKLLTLNFVLGVGITGITFIWITTLVLTIINISTRDFKKKMNATLLFSILLTVFVILILSRWLWGPFAYINYHNRFRSGHWEYKKYYPIFMIPIMFKSLLEIPIYTALIFAVFPLLAIIRRKINFYSNKIHTY</sequence>
<feature type="transmembrane region" description="Helical" evidence="1">
    <location>
        <begin position="43"/>
        <end position="64"/>
    </location>
</feature>
<dbReference type="Gene3D" id="1.10.1760.20">
    <property type="match status" value="1"/>
</dbReference>
<keyword evidence="3" id="KW-1185">Reference proteome</keyword>
<feature type="transmembrane region" description="Helical" evidence="1">
    <location>
        <begin position="256"/>
        <end position="273"/>
    </location>
</feature>
<feature type="transmembrane region" description="Helical" evidence="1">
    <location>
        <begin position="71"/>
        <end position="88"/>
    </location>
</feature>
<name>A0ABY2Z0R9_9BACT</name>
<keyword evidence="1" id="KW-1133">Transmembrane helix</keyword>
<evidence type="ECO:0000313" key="3">
    <source>
        <dbReference type="Proteomes" id="UP000316851"/>
    </source>
</evidence>
<gene>
    <name evidence="2" type="ORF">FJR74_01765</name>
</gene>
<feature type="transmembrane region" description="Helical" evidence="1">
    <location>
        <begin position="198"/>
        <end position="218"/>
    </location>
</feature>
<feature type="transmembrane region" description="Helical" evidence="1">
    <location>
        <begin position="162"/>
        <end position="186"/>
    </location>
</feature>
<evidence type="ECO:0000256" key="1">
    <source>
        <dbReference type="SAM" id="Phobius"/>
    </source>
</evidence>
<keyword evidence="1" id="KW-0812">Transmembrane</keyword>
<evidence type="ECO:0000313" key="2">
    <source>
        <dbReference type="EMBL" id="TPR53872.1"/>
    </source>
</evidence>
<feature type="transmembrane region" description="Helical" evidence="1">
    <location>
        <begin position="120"/>
        <end position="142"/>
    </location>
</feature>
<dbReference type="RefSeq" id="WP_140914837.1">
    <property type="nucleotide sequence ID" value="NZ_VHHP01000004.1"/>
</dbReference>
<reference evidence="2" key="1">
    <citation type="submission" date="2019-06" db="EMBL/GenBank/DDBJ databases">
        <title>Mycoplasma neophronis type strain whole genome sequence.</title>
        <authorList>
            <person name="Spergser J."/>
        </authorList>
    </citation>
    <scope>NUCLEOTIDE SEQUENCE [LARGE SCALE GENOMIC DNA]</scope>
    <source>
        <strain evidence="2">DSM 24097</strain>
    </source>
</reference>
<accession>A0ABY2Z0R9</accession>
<feature type="transmembrane region" description="Helical" evidence="1">
    <location>
        <begin position="94"/>
        <end position="113"/>
    </location>
</feature>
<dbReference type="Proteomes" id="UP000316851">
    <property type="component" value="Unassembled WGS sequence"/>
</dbReference>
<organism evidence="2 3">
    <name type="scientific">Metamycoplasma neophronis</name>
    <dbReference type="NCBI Taxonomy" id="872983"/>
    <lineage>
        <taxon>Bacteria</taxon>
        <taxon>Bacillati</taxon>
        <taxon>Mycoplasmatota</taxon>
        <taxon>Mycoplasmoidales</taxon>
        <taxon>Metamycoplasmataceae</taxon>
        <taxon>Metamycoplasma</taxon>
    </lineage>
</organism>
<comment type="caution">
    <text evidence="2">The sequence shown here is derived from an EMBL/GenBank/DDBJ whole genome shotgun (WGS) entry which is preliminary data.</text>
</comment>
<proteinExistence type="predicted"/>
<dbReference type="EMBL" id="VHHP01000004">
    <property type="protein sequence ID" value="TPR53872.1"/>
    <property type="molecule type" value="Genomic_DNA"/>
</dbReference>
<feature type="transmembrane region" description="Helical" evidence="1">
    <location>
        <begin position="20"/>
        <end position="37"/>
    </location>
</feature>
<keyword evidence="1" id="KW-0472">Membrane</keyword>